<feature type="compositionally biased region" description="Basic and acidic residues" evidence="1">
    <location>
        <begin position="66"/>
        <end position="75"/>
    </location>
</feature>
<accession>A0A4Z2EZJ9</accession>
<feature type="region of interest" description="Disordered" evidence="1">
    <location>
        <begin position="66"/>
        <end position="107"/>
    </location>
</feature>
<dbReference type="Proteomes" id="UP000314294">
    <property type="component" value="Unassembled WGS sequence"/>
</dbReference>
<organism evidence="2 3">
    <name type="scientific">Liparis tanakae</name>
    <name type="common">Tanaka's snailfish</name>
    <dbReference type="NCBI Taxonomy" id="230148"/>
    <lineage>
        <taxon>Eukaryota</taxon>
        <taxon>Metazoa</taxon>
        <taxon>Chordata</taxon>
        <taxon>Craniata</taxon>
        <taxon>Vertebrata</taxon>
        <taxon>Euteleostomi</taxon>
        <taxon>Actinopterygii</taxon>
        <taxon>Neopterygii</taxon>
        <taxon>Teleostei</taxon>
        <taxon>Neoteleostei</taxon>
        <taxon>Acanthomorphata</taxon>
        <taxon>Eupercaria</taxon>
        <taxon>Perciformes</taxon>
        <taxon>Cottioidei</taxon>
        <taxon>Cottales</taxon>
        <taxon>Liparidae</taxon>
        <taxon>Liparis</taxon>
    </lineage>
</organism>
<keyword evidence="3" id="KW-1185">Reference proteome</keyword>
<sequence length="118" mass="13155">MVFRMSRAMQDEIQATWAPRPSRSNASVPKVAKTLNQYDGMTAVRTRKNTAAMATPLSTTRRCERGYFNDSKNHLEGGGGVRNDDDMEEATPPSPHRTENVCNRTHNGPTQLLIGCYL</sequence>
<dbReference type="EMBL" id="SRLO01001994">
    <property type="protein sequence ID" value="TNN34305.1"/>
    <property type="molecule type" value="Genomic_DNA"/>
</dbReference>
<evidence type="ECO:0000313" key="2">
    <source>
        <dbReference type="EMBL" id="TNN34305.1"/>
    </source>
</evidence>
<proteinExistence type="predicted"/>
<evidence type="ECO:0000313" key="3">
    <source>
        <dbReference type="Proteomes" id="UP000314294"/>
    </source>
</evidence>
<dbReference type="AlphaFoldDB" id="A0A4Z2EZJ9"/>
<evidence type="ECO:0000256" key="1">
    <source>
        <dbReference type="SAM" id="MobiDB-lite"/>
    </source>
</evidence>
<comment type="caution">
    <text evidence="2">The sequence shown here is derived from an EMBL/GenBank/DDBJ whole genome shotgun (WGS) entry which is preliminary data.</text>
</comment>
<protein>
    <submittedName>
        <fullName evidence="2">Uncharacterized protein</fullName>
    </submittedName>
</protein>
<name>A0A4Z2EZJ9_9TELE</name>
<reference evidence="2 3" key="1">
    <citation type="submission" date="2019-03" db="EMBL/GenBank/DDBJ databases">
        <title>First draft genome of Liparis tanakae, snailfish: a comprehensive survey of snailfish specific genes.</title>
        <authorList>
            <person name="Kim W."/>
            <person name="Song I."/>
            <person name="Jeong J.-H."/>
            <person name="Kim D."/>
            <person name="Kim S."/>
            <person name="Ryu S."/>
            <person name="Song J.Y."/>
            <person name="Lee S.K."/>
        </authorList>
    </citation>
    <scope>NUCLEOTIDE SEQUENCE [LARGE SCALE GENOMIC DNA]</scope>
    <source>
        <tissue evidence="2">Muscle</tissue>
    </source>
</reference>
<gene>
    <name evidence="2" type="ORF">EYF80_055529</name>
</gene>